<evidence type="ECO:0000313" key="5">
    <source>
        <dbReference type="EMBL" id="SCZ68608.1"/>
    </source>
</evidence>
<dbReference type="InterPro" id="IPR010982">
    <property type="entry name" value="Lambda_DNA-bd_dom_sf"/>
</dbReference>
<dbReference type="Pfam" id="PF13377">
    <property type="entry name" value="Peripla_BP_3"/>
    <property type="match status" value="1"/>
</dbReference>
<feature type="domain" description="HTH lacI-type" evidence="4">
    <location>
        <begin position="13"/>
        <end position="67"/>
    </location>
</feature>
<dbReference type="PANTHER" id="PTHR30146">
    <property type="entry name" value="LACI-RELATED TRANSCRIPTIONAL REPRESSOR"/>
    <property type="match status" value="1"/>
</dbReference>
<dbReference type="CDD" id="cd06278">
    <property type="entry name" value="PBP1_LacI-like"/>
    <property type="match status" value="1"/>
</dbReference>
<dbReference type="AlphaFoldDB" id="A0A1G5R434"/>
<dbReference type="STRING" id="1156985.SAMN04488118_10838"/>
<dbReference type="GO" id="GO:0003700">
    <property type="term" value="F:DNA-binding transcription factor activity"/>
    <property type="evidence" value="ECO:0007669"/>
    <property type="project" value="TreeGrafter"/>
</dbReference>
<dbReference type="RefSeq" id="WP_090219608.1">
    <property type="nucleotide sequence ID" value="NZ_FMWG01000008.1"/>
</dbReference>
<keyword evidence="6" id="KW-1185">Reference proteome</keyword>
<keyword evidence="1" id="KW-0805">Transcription regulation</keyword>
<dbReference type="PANTHER" id="PTHR30146:SF109">
    <property type="entry name" value="HTH-TYPE TRANSCRIPTIONAL REGULATOR GALS"/>
    <property type="match status" value="1"/>
</dbReference>
<dbReference type="CDD" id="cd01392">
    <property type="entry name" value="HTH_LacI"/>
    <property type="match status" value="1"/>
</dbReference>
<evidence type="ECO:0000313" key="6">
    <source>
        <dbReference type="Proteomes" id="UP000198767"/>
    </source>
</evidence>
<dbReference type="Proteomes" id="UP000198767">
    <property type="component" value="Unassembled WGS sequence"/>
</dbReference>
<keyword evidence="3" id="KW-0804">Transcription</keyword>
<dbReference type="Gene3D" id="1.10.260.40">
    <property type="entry name" value="lambda repressor-like DNA-binding domains"/>
    <property type="match status" value="1"/>
</dbReference>
<dbReference type="Gene3D" id="3.40.50.2300">
    <property type="match status" value="2"/>
</dbReference>
<gene>
    <name evidence="5" type="ORF">SAMN04488118_10838</name>
</gene>
<sequence length="338" mass="36467">MTQNPPPLSAEKATIEDVARAAGVSRWTVARAFKTNASVSSKTRAKVLGAAKEIGYLPDLQAASLGANQSNLVALLVDDFKNPHKLLLIEQVSQTLRDHGWDSLLINTGGAQDTNAALLTASQRRVDAAILLGVHFNDAVLDTAVGAERVKKLIVFARSSKHPRTLSICVDDAAAMAIVADHVLAQGYQRPLFLAGPQTGSAHLHRQETFVQQWFEATGDAPHSLEVPVYDSALSYTEISKYLAESKSYPDVIVCENDALALGAMDAIRLSAGLSVPDDIAVTGFDDVPQAGFAQYQLTTYQQPIKEMAEHLVKLLRGEAQAKDRYDFSGTLIERSST</sequence>
<dbReference type="InterPro" id="IPR028082">
    <property type="entry name" value="Peripla_BP_I"/>
</dbReference>
<evidence type="ECO:0000256" key="1">
    <source>
        <dbReference type="ARBA" id="ARBA00023015"/>
    </source>
</evidence>
<keyword evidence="2" id="KW-0238">DNA-binding</keyword>
<evidence type="ECO:0000256" key="2">
    <source>
        <dbReference type="ARBA" id="ARBA00023125"/>
    </source>
</evidence>
<dbReference type="InterPro" id="IPR000843">
    <property type="entry name" value="HTH_LacI"/>
</dbReference>
<dbReference type="InterPro" id="IPR046335">
    <property type="entry name" value="LacI/GalR-like_sensor"/>
</dbReference>
<proteinExistence type="predicted"/>
<reference evidence="5 6" key="1">
    <citation type="submission" date="2016-10" db="EMBL/GenBank/DDBJ databases">
        <authorList>
            <person name="de Groot N.N."/>
        </authorList>
    </citation>
    <scope>NUCLEOTIDE SEQUENCE [LARGE SCALE GENOMIC DNA]</scope>
    <source>
        <strain evidence="5 6">U95</strain>
    </source>
</reference>
<evidence type="ECO:0000256" key="3">
    <source>
        <dbReference type="ARBA" id="ARBA00023163"/>
    </source>
</evidence>
<dbReference type="SMART" id="SM00354">
    <property type="entry name" value="HTH_LACI"/>
    <property type="match status" value="1"/>
</dbReference>
<dbReference type="GO" id="GO:0000976">
    <property type="term" value="F:transcription cis-regulatory region binding"/>
    <property type="evidence" value="ECO:0007669"/>
    <property type="project" value="TreeGrafter"/>
</dbReference>
<dbReference type="SUPFAM" id="SSF53822">
    <property type="entry name" value="Periplasmic binding protein-like I"/>
    <property type="match status" value="1"/>
</dbReference>
<dbReference type="OrthoDB" id="8433438at2"/>
<name>A0A1G5R434_9RHOB</name>
<protein>
    <submittedName>
        <fullName evidence="5">Transcriptional regulator, LacI family</fullName>
    </submittedName>
</protein>
<dbReference type="EMBL" id="FMWG01000008">
    <property type="protein sequence ID" value="SCZ68608.1"/>
    <property type="molecule type" value="Genomic_DNA"/>
</dbReference>
<evidence type="ECO:0000259" key="4">
    <source>
        <dbReference type="PROSITE" id="PS50932"/>
    </source>
</evidence>
<dbReference type="PROSITE" id="PS50932">
    <property type="entry name" value="HTH_LACI_2"/>
    <property type="match status" value="1"/>
</dbReference>
<accession>A0A1G5R434</accession>
<dbReference type="SUPFAM" id="SSF47413">
    <property type="entry name" value="lambda repressor-like DNA-binding domains"/>
    <property type="match status" value="1"/>
</dbReference>
<organism evidence="5 6">
    <name type="scientific">Epibacterium ulvae</name>
    <dbReference type="NCBI Taxonomy" id="1156985"/>
    <lineage>
        <taxon>Bacteria</taxon>
        <taxon>Pseudomonadati</taxon>
        <taxon>Pseudomonadota</taxon>
        <taxon>Alphaproteobacteria</taxon>
        <taxon>Rhodobacterales</taxon>
        <taxon>Roseobacteraceae</taxon>
        <taxon>Epibacterium</taxon>
    </lineage>
</organism>
<dbReference type="Pfam" id="PF00356">
    <property type="entry name" value="LacI"/>
    <property type="match status" value="1"/>
</dbReference>